<dbReference type="AlphaFoldDB" id="A0A919JIQ4"/>
<organism evidence="2 3">
    <name type="scientific">Actinoplanes nipponensis</name>
    <dbReference type="NCBI Taxonomy" id="135950"/>
    <lineage>
        <taxon>Bacteria</taxon>
        <taxon>Bacillati</taxon>
        <taxon>Actinomycetota</taxon>
        <taxon>Actinomycetes</taxon>
        <taxon>Micromonosporales</taxon>
        <taxon>Micromonosporaceae</taxon>
        <taxon>Actinoplanes</taxon>
    </lineage>
</organism>
<protein>
    <submittedName>
        <fullName evidence="2">Uncharacterized protein</fullName>
    </submittedName>
</protein>
<accession>A0A919JIQ4</accession>
<evidence type="ECO:0000256" key="1">
    <source>
        <dbReference type="SAM" id="Phobius"/>
    </source>
</evidence>
<keyword evidence="1" id="KW-0472">Membrane</keyword>
<feature type="transmembrane region" description="Helical" evidence="1">
    <location>
        <begin position="119"/>
        <end position="140"/>
    </location>
</feature>
<reference evidence="2" key="1">
    <citation type="submission" date="2021-01" db="EMBL/GenBank/DDBJ databases">
        <title>Whole genome shotgun sequence of Actinoplanes nipponensis NBRC 14063.</title>
        <authorList>
            <person name="Komaki H."/>
            <person name="Tamura T."/>
        </authorList>
    </citation>
    <scope>NUCLEOTIDE SEQUENCE</scope>
    <source>
        <strain evidence="2">NBRC 14063</strain>
    </source>
</reference>
<dbReference type="EMBL" id="BOMQ01000044">
    <property type="protein sequence ID" value="GIE50010.1"/>
    <property type="molecule type" value="Genomic_DNA"/>
</dbReference>
<feature type="transmembrane region" description="Helical" evidence="1">
    <location>
        <begin position="26"/>
        <end position="50"/>
    </location>
</feature>
<proteinExistence type="predicted"/>
<gene>
    <name evidence="2" type="ORF">Ani05nite_35440</name>
</gene>
<keyword evidence="3" id="KW-1185">Reference proteome</keyword>
<keyword evidence="1" id="KW-1133">Transmembrane helix</keyword>
<feature type="transmembrane region" description="Helical" evidence="1">
    <location>
        <begin position="86"/>
        <end position="104"/>
    </location>
</feature>
<dbReference type="RefSeq" id="WP_203769625.1">
    <property type="nucleotide sequence ID" value="NZ_BAAAYJ010000107.1"/>
</dbReference>
<dbReference type="Proteomes" id="UP000647172">
    <property type="component" value="Unassembled WGS sequence"/>
</dbReference>
<keyword evidence="1" id="KW-0812">Transmembrane</keyword>
<feature type="transmembrane region" description="Helical" evidence="1">
    <location>
        <begin position="56"/>
        <end position="79"/>
    </location>
</feature>
<evidence type="ECO:0000313" key="2">
    <source>
        <dbReference type="EMBL" id="GIE50010.1"/>
    </source>
</evidence>
<sequence length="149" mass="15713">MTTEAPAVSAPADELPPAPPSRALEVVVRAAGLALAVLATVLTAALEIFLSPLRLGGVPVGAAILLAAVANVAISWFAVTTVGRRWALAPPWTVWTLIMFFAAGTRTTEGDYLISGEDWVALVMILVGSLTFAAYTYKLILRRPPVTKQ</sequence>
<name>A0A919JIQ4_9ACTN</name>
<evidence type="ECO:0000313" key="3">
    <source>
        <dbReference type="Proteomes" id="UP000647172"/>
    </source>
</evidence>
<comment type="caution">
    <text evidence="2">The sequence shown here is derived from an EMBL/GenBank/DDBJ whole genome shotgun (WGS) entry which is preliminary data.</text>
</comment>